<proteinExistence type="predicted"/>
<name>A0A7M7K3P5_VARDE</name>
<dbReference type="EnsemblMetazoa" id="XM_022801333">
    <property type="protein sequence ID" value="XP_022657068"/>
    <property type="gene ID" value="LOC111248647"/>
</dbReference>
<accession>A0A7M7K3P5</accession>
<organism evidence="1 2">
    <name type="scientific">Varroa destructor</name>
    <name type="common">Honeybee mite</name>
    <dbReference type="NCBI Taxonomy" id="109461"/>
    <lineage>
        <taxon>Eukaryota</taxon>
        <taxon>Metazoa</taxon>
        <taxon>Ecdysozoa</taxon>
        <taxon>Arthropoda</taxon>
        <taxon>Chelicerata</taxon>
        <taxon>Arachnida</taxon>
        <taxon>Acari</taxon>
        <taxon>Parasitiformes</taxon>
        <taxon>Mesostigmata</taxon>
        <taxon>Gamasina</taxon>
        <taxon>Dermanyssoidea</taxon>
        <taxon>Varroidae</taxon>
        <taxon>Varroa</taxon>
    </lineage>
</organism>
<dbReference type="KEGG" id="vde:111248647"/>
<dbReference type="RefSeq" id="XP_022657068.1">
    <property type="nucleotide sequence ID" value="XM_022801333.1"/>
</dbReference>
<dbReference type="OrthoDB" id="10628468at2759"/>
<sequence>MRFAKAPFKRSPINSYTTDTINRRLAKGGEMFKIGQDVLKLVVEEIQRVKDDLTQDELRELMTAVERAKHDQIKVEGSINKSYKNVALVENVTEPDFNKIREEIIDLKKNYRQKKAYLKVLNTWISQCEITAKKWVRDLYSKIEEQLYMEEETLNDIEEVVLKSEKLVKERLQDESASIVHELASADNNAFGTIAQIRAAFVDEASSLTPQSRYKSAASFEAQLDPVSHSLVRPAIVNNRSQLIPTIEVDGLPLIANLDVALTELPDTIRSGGAPSGKLLVPSTNIEDHSVESGVSITSACSAEEVHEVKEASY</sequence>
<reference evidence="1" key="1">
    <citation type="submission" date="2021-01" db="UniProtKB">
        <authorList>
            <consortium name="EnsemblMetazoa"/>
        </authorList>
    </citation>
    <scope>IDENTIFICATION</scope>
</reference>
<dbReference type="GeneID" id="111248647"/>
<dbReference type="Proteomes" id="UP000594260">
    <property type="component" value="Unplaced"/>
</dbReference>
<dbReference type="InParanoid" id="A0A7M7K3P5"/>
<evidence type="ECO:0000313" key="2">
    <source>
        <dbReference type="Proteomes" id="UP000594260"/>
    </source>
</evidence>
<dbReference type="AlphaFoldDB" id="A0A7M7K3P5"/>
<protein>
    <submittedName>
        <fullName evidence="1">Uncharacterized protein</fullName>
    </submittedName>
</protein>
<evidence type="ECO:0000313" key="1">
    <source>
        <dbReference type="EnsemblMetazoa" id="XP_022657068"/>
    </source>
</evidence>
<keyword evidence="2" id="KW-1185">Reference proteome</keyword>